<dbReference type="Proteomes" id="UP001642484">
    <property type="component" value="Unassembled WGS sequence"/>
</dbReference>
<protein>
    <submittedName>
        <fullName evidence="2">Uncharacterized protein</fullName>
    </submittedName>
</protein>
<proteinExistence type="predicted"/>
<comment type="caution">
    <text evidence="2">The sequence shown here is derived from an EMBL/GenBank/DDBJ whole genome shotgun (WGS) entry which is preliminary data.</text>
</comment>
<organism evidence="2 3">
    <name type="scientific">Durusdinium trenchii</name>
    <dbReference type="NCBI Taxonomy" id="1381693"/>
    <lineage>
        <taxon>Eukaryota</taxon>
        <taxon>Sar</taxon>
        <taxon>Alveolata</taxon>
        <taxon>Dinophyceae</taxon>
        <taxon>Suessiales</taxon>
        <taxon>Symbiodiniaceae</taxon>
        <taxon>Durusdinium</taxon>
    </lineage>
</organism>
<reference evidence="2 3" key="1">
    <citation type="submission" date="2024-02" db="EMBL/GenBank/DDBJ databases">
        <authorList>
            <person name="Chen Y."/>
            <person name="Shah S."/>
            <person name="Dougan E. K."/>
            <person name="Thang M."/>
            <person name="Chan C."/>
        </authorList>
    </citation>
    <scope>NUCLEOTIDE SEQUENCE [LARGE SCALE GENOMIC DNA]</scope>
</reference>
<gene>
    <name evidence="2" type="ORF">CCMP2556_LOCUS48461</name>
</gene>
<accession>A0ABP0RRA0</accession>
<evidence type="ECO:0000313" key="3">
    <source>
        <dbReference type="Proteomes" id="UP001642484"/>
    </source>
</evidence>
<feature type="compositionally biased region" description="Pro residues" evidence="1">
    <location>
        <begin position="222"/>
        <end position="231"/>
    </location>
</feature>
<sequence length="272" mass="29749">MDKTGGPRGQLAVHPAVGQFILDNAASDKRSGLDAAQKVLLDAKAATSWPTGYSLYVKNGYMGVPSCPKANQDHVLRCLEASLHHMRCICAKDVPSCGLRPDLQGPSTTKHKVSMVYASAIPVKAYLNAGNLDVPFQEEVGRLVIVSQYFGALRLAYEAAKPGTKQKIFLMPLGGGVFNNRAEVILGALGTALDLLAQHLKVDPAARTASPRSSSSWCQRPPQWPRPPQLQPPHLLHPLISQPQLRPLPRLPRLCPTVPCRTRRWRVRSRPQ</sequence>
<keyword evidence="3" id="KW-1185">Reference proteome</keyword>
<feature type="compositionally biased region" description="Low complexity" evidence="1">
    <location>
        <begin position="206"/>
        <end position="221"/>
    </location>
</feature>
<feature type="region of interest" description="Disordered" evidence="1">
    <location>
        <begin position="206"/>
        <end position="236"/>
    </location>
</feature>
<name>A0ABP0RRA0_9DINO</name>
<evidence type="ECO:0000256" key="1">
    <source>
        <dbReference type="SAM" id="MobiDB-lite"/>
    </source>
</evidence>
<evidence type="ECO:0000313" key="2">
    <source>
        <dbReference type="EMBL" id="CAK9103167.1"/>
    </source>
</evidence>
<dbReference type="EMBL" id="CAXAMN010026472">
    <property type="protein sequence ID" value="CAK9103167.1"/>
    <property type="molecule type" value="Genomic_DNA"/>
</dbReference>